<organism evidence="5">
    <name type="scientific">Alexandrium monilatum</name>
    <dbReference type="NCBI Taxonomy" id="311494"/>
    <lineage>
        <taxon>Eukaryota</taxon>
        <taxon>Sar</taxon>
        <taxon>Alveolata</taxon>
        <taxon>Dinophyceae</taxon>
        <taxon>Gonyaulacales</taxon>
        <taxon>Pyrocystaceae</taxon>
        <taxon>Alexandrium</taxon>
    </lineage>
</organism>
<evidence type="ECO:0000256" key="3">
    <source>
        <dbReference type="SAM" id="MobiDB-lite"/>
    </source>
</evidence>
<proteinExistence type="inferred from homology"/>
<evidence type="ECO:0000313" key="5">
    <source>
        <dbReference type="EMBL" id="CAE4658928.1"/>
    </source>
</evidence>
<dbReference type="Pfam" id="PF00112">
    <property type="entry name" value="Peptidase_C1"/>
    <property type="match status" value="1"/>
</dbReference>
<feature type="compositionally biased region" description="Basic and acidic residues" evidence="3">
    <location>
        <begin position="22"/>
        <end position="34"/>
    </location>
</feature>
<dbReference type="SMART" id="SM00645">
    <property type="entry name" value="Pept_C1"/>
    <property type="match status" value="1"/>
</dbReference>
<gene>
    <name evidence="5" type="ORF">AMON00008_LOCUS58464</name>
</gene>
<dbReference type="SUPFAM" id="SSF54001">
    <property type="entry name" value="Cysteine proteinases"/>
    <property type="match status" value="1"/>
</dbReference>
<protein>
    <recommendedName>
        <fullName evidence="4">Peptidase C1A papain C-terminal domain-containing protein</fullName>
    </recommendedName>
</protein>
<reference evidence="5" key="1">
    <citation type="submission" date="2021-01" db="EMBL/GenBank/DDBJ databases">
        <authorList>
            <person name="Corre E."/>
            <person name="Pelletier E."/>
            <person name="Niang G."/>
            <person name="Scheremetjew M."/>
            <person name="Finn R."/>
            <person name="Kale V."/>
            <person name="Holt S."/>
            <person name="Cochrane G."/>
            <person name="Meng A."/>
            <person name="Brown T."/>
            <person name="Cohen L."/>
        </authorList>
    </citation>
    <scope>NUCLEOTIDE SEQUENCE</scope>
    <source>
        <strain evidence="5">CCMP3105</strain>
    </source>
</reference>
<sequence length="595" mass="64804">MAQSSPLRRSPAGCSSPPSGPMEHESRPLVEEGHGGSARPPVGRSCHWRVLAGILAGTPLLLLCGRLGGGAGRALRRGRAGLIGLADAEPRAVTLARFLSNEAINSRYVERFGHEYVVNDHETYWSRDDFFIYWCPHENKGRWLVTRSGALVEVREKRICHYVAASRPGADLLNGSAAGGWSEWDPDTESMVARASAGVEASGLHRELETGGGLFSSLAQWPSCGDALASRVRTQTGECNNCWAAAVAQVLEWRLCIKAPSAFQGPSAFVSVGYLTSCATDAYAANRSTGCHGGSPLAAMRWTGAYGVPTGGDGNNFWTCVPDFFDGISSLRRRARGISSIPSCPTSCTSRRYSRGLQEDLFVPEGWNESWATTAFESAAAAIRRSGPIVIGFPVDRGFVDSYKPGTVYRFDAEKPLKEHLAVAVGYGPDYIEALNSWGLGWGSFGRFLIHKDSIRTYAIPGDILGRGPGYPYPLPRQGGSFVVVAGFRRSSMNGRYTELEHIVVNGYHAYLEASNTYFLYWCNLAERFAIAGVRSLPEIRKGKLCRYLALAPQGQREVTQLGSNWVELDAERHHPLPQHNSSGAAKGRFNMKFK</sequence>
<dbReference type="Gene3D" id="3.90.70.10">
    <property type="entry name" value="Cysteine proteinases"/>
    <property type="match status" value="1"/>
</dbReference>
<comment type="similarity">
    <text evidence="1">Belongs to the peptidase C1 family.</text>
</comment>
<dbReference type="GO" id="GO:0008234">
    <property type="term" value="F:cysteine-type peptidase activity"/>
    <property type="evidence" value="ECO:0007669"/>
    <property type="project" value="InterPro"/>
</dbReference>
<name>A0A7S4T0L2_9DINO</name>
<feature type="region of interest" description="Disordered" evidence="3">
    <location>
        <begin position="1"/>
        <end position="40"/>
    </location>
</feature>
<dbReference type="InterPro" id="IPR038765">
    <property type="entry name" value="Papain-like_cys_pep_sf"/>
</dbReference>
<dbReference type="AlphaFoldDB" id="A0A7S4T0L2"/>
<evidence type="ECO:0000256" key="2">
    <source>
        <dbReference type="ARBA" id="ARBA00023145"/>
    </source>
</evidence>
<evidence type="ECO:0000256" key="1">
    <source>
        <dbReference type="ARBA" id="ARBA00008455"/>
    </source>
</evidence>
<dbReference type="EMBL" id="HBNR01081745">
    <property type="protein sequence ID" value="CAE4658928.1"/>
    <property type="molecule type" value="Transcribed_RNA"/>
</dbReference>
<accession>A0A7S4T0L2</accession>
<dbReference type="PANTHER" id="PTHR12411">
    <property type="entry name" value="CYSTEINE PROTEASE FAMILY C1-RELATED"/>
    <property type="match status" value="1"/>
</dbReference>
<evidence type="ECO:0000259" key="4">
    <source>
        <dbReference type="SMART" id="SM00645"/>
    </source>
</evidence>
<dbReference type="InterPro" id="IPR013128">
    <property type="entry name" value="Peptidase_C1A"/>
</dbReference>
<feature type="domain" description="Peptidase C1A papain C-terminal" evidence="4">
    <location>
        <begin position="218"/>
        <end position="463"/>
    </location>
</feature>
<dbReference type="InterPro" id="IPR000668">
    <property type="entry name" value="Peptidase_C1A_C"/>
</dbReference>
<keyword evidence="2" id="KW-0865">Zymogen</keyword>
<dbReference type="GO" id="GO:0006508">
    <property type="term" value="P:proteolysis"/>
    <property type="evidence" value="ECO:0007669"/>
    <property type="project" value="InterPro"/>
</dbReference>